<protein>
    <submittedName>
        <fullName evidence="2">Uncharacterized protein</fullName>
    </submittedName>
</protein>
<reference evidence="2" key="1">
    <citation type="submission" date="2021-01" db="EMBL/GenBank/DDBJ databases">
        <title>Chromosome-level genome assembly of a human fungal pathogen reveals clustering of transcriptionally co-regulated genes.</title>
        <authorList>
            <person name="Voorhies M."/>
            <person name="Cohen S."/>
            <person name="Shea T.P."/>
            <person name="Petrus S."/>
            <person name="Munoz J.F."/>
            <person name="Poplawski S."/>
            <person name="Goldman W.E."/>
            <person name="Michael T."/>
            <person name="Cuomo C.A."/>
            <person name="Sil A."/>
            <person name="Beyhan S."/>
        </authorList>
    </citation>
    <scope>NUCLEOTIDE SEQUENCE</scope>
    <source>
        <strain evidence="2">WU24</strain>
    </source>
</reference>
<name>A0A8A1MBF5_AJECA</name>
<accession>A0A8A1MBF5</accession>
<feature type="compositionally biased region" description="Basic and acidic residues" evidence="1">
    <location>
        <begin position="55"/>
        <end position="70"/>
    </location>
</feature>
<evidence type="ECO:0000256" key="1">
    <source>
        <dbReference type="SAM" id="MobiDB-lite"/>
    </source>
</evidence>
<dbReference type="VEuPathDB" id="FungiDB:I7I51_00326"/>
<feature type="region of interest" description="Disordered" evidence="1">
    <location>
        <begin position="44"/>
        <end position="70"/>
    </location>
</feature>
<proteinExistence type="predicted"/>
<organism evidence="2 3">
    <name type="scientific">Ajellomyces capsulatus</name>
    <name type="common">Darling's disease fungus</name>
    <name type="synonym">Histoplasma capsulatum</name>
    <dbReference type="NCBI Taxonomy" id="5037"/>
    <lineage>
        <taxon>Eukaryota</taxon>
        <taxon>Fungi</taxon>
        <taxon>Dikarya</taxon>
        <taxon>Ascomycota</taxon>
        <taxon>Pezizomycotina</taxon>
        <taxon>Eurotiomycetes</taxon>
        <taxon>Eurotiomycetidae</taxon>
        <taxon>Onygenales</taxon>
        <taxon>Ajellomycetaceae</taxon>
        <taxon>Histoplasma</taxon>
    </lineage>
</organism>
<dbReference type="EMBL" id="CP069114">
    <property type="protein sequence ID" value="QSS63269.1"/>
    <property type="molecule type" value="Genomic_DNA"/>
</dbReference>
<gene>
    <name evidence="2" type="ORF">I7I51_00326</name>
</gene>
<dbReference type="AlphaFoldDB" id="A0A8A1MBF5"/>
<feature type="compositionally biased region" description="Low complexity" evidence="1">
    <location>
        <begin position="44"/>
        <end position="53"/>
    </location>
</feature>
<dbReference type="Proteomes" id="UP000663671">
    <property type="component" value="Chromosome 1"/>
</dbReference>
<evidence type="ECO:0000313" key="2">
    <source>
        <dbReference type="EMBL" id="QSS63269.1"/>
    </source>
</evidence>
<sequence>MPVVNQTKNCAGHHDALGRFLGHSNAFFRREFLNARHRVQPGNGWSNLGSLNGPEESRIDATEGEGRRPCEGPGISWSISQILSSRSGALYNTISRPFALVVGIIVRGYATLDNRVGGG</sequence>
<evidence type="ECO:0000313" key="3">
    <source>
        <dbReference type="Proteomes" id="UP000663671"/>
    </source>
</evidence>